<gene>
    <name evidence="8" type="ORF">P153DRAFT_303557</name>
</gene>
<dbReference type="Pfam" id="PF20684">
    <property type="entry name" value="Fung_rhodopsin"/>
    <property type="match status" value="1"/>
</dbReference>
<feature type="transmembrane region" description="Helical" evidence="6">
    <location>
        <begin position="138"/>
        <end position="160"/>
    </location>
</feature>
<dbReference type="GO" id="GO:0016020">
    <property type="term" value="C:membrane"/>
    <property type="evidence" value="ECO:0007669"/>
    <property type="project" value="UniProtKB-SubCell"/>
</dbReference>
<dbReference type="PANTHER" id="PTHR33048:SF124">
    <property type="entry name" value="INTEGRAL MEMBRANE PROTEIN"/>
    <property type="match status" value="1"/>
</dbReference>
<keyword evidence="2 6" id="KW-0812">Transmembrane</keyword>
<keyword evidence="4 6" id="KW-0472">Membrane</keyword>
<dbReference type="RefSeq" id="XP_033518081.1">
    <property type="nucleotide sequence ID" value="XM_033664522.1"/>
</dbReference>
<dbReference type="Proteomes" id="UP000799771">
    <property type="component" value="Unassembled WGS sequence"/>
</dbReference>
<proteinExistence type="inferred from homology"/>
<keyword evidence="3 6" id="KW-1133">Transmembrane helix</keyword>
<organism evidence="8 9">
    <name type="scientific">Dothidotthia symphoricarpi CBS 119687</name>
    <dbReference type="NCBI Taxonomy" id="1392245"/>
    <lineage>
        <taxon>Eukaryota</taxon>
        <taxon>Fungi</taxon>
        <taxon>Dikarya</taxon>
        <taxon>Ascomycota</taxon>
        <taxon>Pezizomycotina</taxon>
        <taxon>Dothideomycetes</taxon>
        <taxon>Pleosporomycetidae</taxon>
        <taxon>Pleosporales</taxon>
        <taxon>Dothidotthiaceae</taxon>
        <taxon>Dothidotthia</taxon>
    </lineage>
</organism>
<name>A0A6A5ZY36_9PLEO</name>
<feature type="domain" description="Rhodopsin" evidence="7">
    <location>
        <begin position="44"/>
        <end position="282"/>
    </location>
</feature>
<protein>
    <recommendedName>
        <fullName evidence="7">Rhodopsin domain-containing protein</fullName>
    </recommendedName>
</protein>
<evidence type="ECO:0000256" key="5">
    <source>
        <dbReference type="ARBA" id="ARBA00038359"/>
    </source>
</evidence>
<evidence type="ECO:0000256" key="3">
    <source>
        <dbReference type="ARBA" id="ARBA00022989"/>
    </source>
</evidence>
<feature type="transmembrane region" description="Helical" evidence="6">
    <location>
        <begin position="220"/>
        <end position="239"/>
    </location>
</feature>
<feature type="transmembrane region" description="Helical" evidence="6">
    <location>
        <begin position="28"/>
        <end position="48"/>
    </location>
</feature>
<feature type="transmembrane region" description="Helical" evidence="6">
    <location>
        <begin position="184"/>
        <end position="208"/>
    </location>
</feature>
<evidence type="ECO:0000256" key="1">
    <source>
        <dbReference type="ARBA" id="ARBA00004141"/>
    </source>
</evidence>
<dbReference type="EMBL" id="ML977523">
    <property type="protein sequence ID" value="KAF2123687.1"/>
    <property type="molecule type" value="Genomic_DNA"/>
</dbReference>
<dbReference type="PANTHER" id="PTHR33048">
    <property type="entry name" value="PTH11-LIKE INTEGRAL MEMBRANE PROTEIN (AFU_ORTHOLOGUE AFUA_5G11245)"/>
    <property type="match status" value="1"/>
</dbReference>
<dbReference type="GeneID" id="54404954"/>
<dbReference type="OrthoDB" id="5342292at2759"/>
<accession>A0A6A5ZY36</accession>
<reference evidence="8" key="1">
    <citation type="journal article" date="2020" name="Stud. Mycol.">
        <title>101 Dothideomycetes genomes: a test case for predicting lifestyles and emergence of pathogens.</title>
        <authorList>
            <person name="Haridas S."/>
            <person name="Albert R."/>
            <person name="Binder M."/>
            <person name="Bloem J."/>
            <person name="Labutti K."/>
            <person name="Salamov A."/>
            <person name="Andreopoulos B."/>
            <person name="Baker S."/>
            <person name="Barry K."/>
            <person name="Bills G."/>
            <person name="Bluhm B."/>
            <person name="Cannon C."/>
            <person name="Castanera R."/>
            <person name="Culley D."/>
            <person name="Daum C."/>
            <person name="Ezra D."/>
            <person name="Gonzalez J."/>
            <person name="Henrissat B."/>
            <person name="Kuo A."/>
            <person name="Liang C."/>
            <person name="Lipzen A."/>
            <person name="Lutzoni F."/>
            <person name="Magnuson J."/>
            <person name="Mondo S."/>
            <person name="Nolan M."/>
            <person name="Ohm R."/>
            <person name="Pangilinan J."/>
            <person name="Park H.-J."/>
            <person name="Ramirez L."/>
            <person name="Alfaro M."/>
            <person name="Sun H."/>
            <person name="Tritt A."/>
            <person name="Yoshinaga Y."/>
            <person name="Zwiers L.-H."/>
            <person name="Turgeon B."/>
            <person name="Goodwin S."/>
            <person name="Spatafora J."/>
            <person name="Crous P."/>
            <person name="Grigoriev I."/>
        </authorList>
    </citation>
    <scope>NUCLEOTIDE SEQUENCE</scope>
    <source>
        <strain evidence="8">CBS 119687</strain>
    </source>
</reference>
<evidence type="ECO:0000259" key="7">
    <source>
        <dbReference type="Pfam" id="PF20684"/>
    </source>
</evidence>
<evidence type="ECO:0000256" key="4">
    <source>
        <dbReference type="ARBA" id="ARBA00023136"/>
    </source>
</evidence>
<feature type="transmembrane region" description="Helical" evidence="6">
    <location>
        <begin position="60"/>
        <end position="82"/>
    </location>
</feature>
<comment type="subcellular location">
    <subcellularLocation>
        <location evidence="1">Membrane</location>
        <topology evidence="1">Multi-pass membrane protein</topology>
    </subcellularLocation>
</comment>
<sequence length="393" mass="43079">MSKPVFAAPPGYTVDLQNPQRSGEAANVWIGAVGMVVAAAFLSIRIYTKTVLAKNFTADDGSLLVAWAFSVAIQIIIIYQYGNGTLGVHIWELTGYEVNTSINLVSVTGILYCPFSACAKLSLLFFYLKLSHLRWFRLCVYGSMFVVVGYNIAIVFPLVFSCTPFMKGYDITITEGYCLDRTPLYMATAVLNMITDILILVLPIPMIVRLQMPKVQKAGLICIFGVGSATCVTSGIRLSLLFPMLKNPDVPWAVVTPGIWILIESNLIIITGCLPTMRLFFRHVAPRLIGESSIGSRSQKPGTGYGTGYGTNSAHLASELHTMKSARTRTYNRMENEDNVSIGSDERVEAGWYGDASSARAIIPLDGKGIVKTETTVIRSEIVKEDGKERGDW</sequence>
<evidence type="ECO:0000256" key="6">
    <source>
        <dbReference type="SAM" id="Phobius"/>
    </source>
</evidence>
<dbReference type="InterPro" id="IPR052337">
    <property type="entry name" value="SAT4-like"/>
</dbReference>
<evidence type="ECO:0000313" key="8">
    <source>
        <dbReference type="EMBL" id="KAF2123687.1"/>
    </source>
</evidence>
<evidence type="ECO:0000256" key="2">
    <source>
        <dbReference type="ARBA" id="ARBA00022692"/>
    </source>
</evidence>
<feature type="transmembrane region" description="Helical" evidence="6">
    <location>
        <begin position="259"/>
        <end position="281"/>
    </location>
</feature>
<evidence type="ECO:0000313" key="9">
    <source>
        <dbReference type="Proteomes" id="UP000799771"/>
    </source>
</evidence>
<keyword evidence="9" id="KW-1185">Reference proteome</keyword>
<comment type="similarity">
    <text evidence="5">Belongs to the SAT4 family.</text>
</comment>
<dbReference type="AlphaFoldDB" id="A0A6A5ZY36"/>
<feature type="transmembrane region" description="Helical" evidence="6">
    <location>
        <begin position="102"/>
        <end position="126"/>
    </location>
</feature>
<dbReference type="InterPro" id="IPR049326">
    <property type="entry name" value="Rhodopsin_dom_fungi"/>
</dbReference>